<dbReference type="PANTHER" id="PTHR28293">
    <property type="entry name" value="NUCLEAR RIM PROTEIN 1"/>
    <property type="match status" value="1"/>
</dbReference>
<feature type="transmembrane region" description="Helical" evidence="6">
    <location>
        <begin position="78"/>
        <end position="100"/>
    </location>
</feature>
<feature type="compositionally biased region" description="Polar residues" evidence="5">
    <location>
        <begin position="435"/>
        <end position="444"/>
    </location>
</feature>
<sequence length="465" mass="52257">MPRLVRRRPLWERVTSMLNPMDYLLWLSEEIETREWDTSLVGTQAGLGLNLLFLIVRANSGSKRASDDIFGDDGSASWLSMLMYPLCWALVAISISNAVYTVSRTRKYRLFEADIDEKPSTPSVRRVRVQSSPTASTSLRLISDLMSADTAESRAHPEKSRDVWELSIWDPLPVCIRLLCLFSPGHVLIYFIFLPLAPLDPRPSVTVLNTLVMQIVLSAQMFLLSSRYSQKAQDSQILQKEVFHEYDTKFVQPRIHPIVRDAGTQLSEDQPVYAKDLVQVGTPTTLIRRSFISHGNPHPSHKRRKRHEAANVYPCRRSEIFTPGIQSNRSSGLRHSLPAACTPTAAETPVARTQTPTAPPSTVSMGTSTSINTKFGGNPAFYSYNASPLKKSVITDDIRHHDHPSPRNSREMAAFEQRGYEPPSSPTKQPDQRRLTNTSINSSPHPFANMGKHSAGERFPKRWLG</sequence>
<evidence type="ECO:0000256" key="3">
    <source>
        <dbReference type="ARBA" id="ARBA00022989"/>
    </source>
</evidence>
<feature type="transmembrane region" description="Helical" evidence="6">
    <location>
        <begin position="40"/>
        <end position="58"/>
    </location>
</feature>
<feature type="compositionally biased region" description="Polar residues" evidence="5">
    <location>
        <begin position="352"/>
        <end position="371"/>
    </location>
</feature>
<evidence type="ECO:0000256" key="2">
    <source>
        <dbReference type="ARBA" id="ARBA00022692"/>
    </source>
</evidence>
<evidence type="ECO:0000256" key="6">
    <source>
        <dbReference type="SAM" id="Phobius"/>
    </source>
</evidence>
<dbReference type="GO" id="GO:0012505">
    <property type="term" value="C:endomembrane system"/>
    <property type="evidence" value="ECO:0007669"/>
    <property type="project" value="UniProtKB-SubCell"/>
</dbReference>
<dbReference type="InterPro" id="IPR018819">
    <property type="entry name" value="Nur1/Mug154"/>
</dbReference>
<reference evidence="8" key="1">
    <citation type="journal article" date="2016" name="Genome Announc.">
        <title>Genome sequence of Ustilaginoidea virens IPU010, a rice pathogenic fungus causing false smut.</title>
        <authorList>
            <person name="Kumagai T."/>
            <person name="Ishii T."/>
            <person name="Terai G."/>
            <person name="Umemura M."/>
            <person name="Machida M."/>
            <person name="Asai K."/>
        </authorList>
    </citation>
    <scope>NUCLEOTIDE SEQUENCE [LARGE SCALE GENOMIC DNA]</scope>
    <source>
        <strain evidence="8">IPU010</strain>
    </source>
</reference>
<evidence type="ECO:0000256" key="4">
    <source>
        <dbReference type="ARBA" id="ARBA00023136"/>
    </source>
</evidence>
<dbReference type="PANTHER" id="PTHR28293:SF1">
    <property type="entry name" value="NUCLEAR RIM PROTEIN 1"/>
    <property type="match status" value="1"/>
</dbReference>
<comment type="subcellular location">
    <subcellularLocation>
        <location evidence="1">Endomembrane system</location>
        <topology evidence="1">Multi-pass membrane protein</topology>
    </subcellularLocation>
</comment>
<feature type="transmembrane region" description="Helical" evidence="6">
    <location>
        <begin position="174"/>
        <end position="193"/>
    </location>
</feature>
<organism evidence="7 8">
    <name type="scientific">Ustilaginoidea virens</name>
    <name type="common">Rice false smut fungus</name>
    <name type="synonym">Villosiclava virens</name>
    <dbReference type="NCBI Taxonomy" id="1159556"/>
    <lineage>
        <taxon>Eukaryota</taxon>
        <taxon>Fungi</taxon>
        <taxon>Dikarya</taxon>
        <taxon>Ascomycota</taxon>
        <taxon>Pezizomycotina</taxon>
        <taxon>Sordariomycetes</taxon>
        <taxon>Hypocreomycetidae</taxon>
        <taxon>Hypocreales</taxon>
        <taxon>Clavicipitaceae</taxon>
        <taxon>Ustilaginoidea</taxon>
    </lineage>
</organism>
<name>A0A1B5KU97_USTVR</name>
<evidence type="ECO:0008006" key="9">
    <source>
        <dbReference type="Google" id="ProtNLM"/>
    </source>
</evidence>
<evidence type="ECO:0000313" key="8">
    <source>
        <dbReference type="Proteomes" id="UP000054053"/>
    </source>
</evidence>
<dbReference type="EMBL" id="BBTG02000006">
    <property type="protein sequence ID" value="GAO13558.1"/>
    <property type="molecule type" value="Genomic_DNA"/>
</dbReference>
<proteinExistence type="predicted"/>
<evidence type="ECO:0000256" key="5">
    <source>
        <dbReference type="SAM" id="MobiDB-lite"/>
    </source>
</evidence>
<dbReference type="AlphaFoldDB" id="A0A1B5KU97"/>
<comment type="caution">
    <text evidence="7">The sequence shown here is derived from an EMBL/GenBank/DDBJ whole genome shotgun (WGS) entry which is preliminary data.</text>
</comment>
<feature type="region of interest" description="Disordered" evidence="5">
    <location>
        <begin position="345"/>
        <end position="371"/>
    </location>
</feature>
<dbReference type="Proteomes" id="UP000054053">
    <property type="component" value="Unassembled WGS sequence"/>
</dbReference>
<keyword evidence="2 6" id="KW-0812">Transmembrane</keyword>
<dbReference type="Pfam" id="PF10332">
    <property type="entry name" value="DUF2418"/>
    <property type="match status" value="1"/>
</dbReference>
<protein>
    <recommendedName>
        <fullName evidence="9">Meiotically up-regulated gene 154 protein</fullName>
    </recommendedName>
</protein>
<accession>A0A1B5KU97</accession>
<dbReference type="GO" id="GO:0007096">
    <property type="term" value="P:regulation of exit from mitosis"/>
    <property type="evidence" value="ECO:0007669"/>
    <property type="project" value="TreeGrafter"/>
</dbReference>
<keyword evidence="4 6" id="KW-0472">Membrane</keyword>
<keyword evidence="3 6" id="KW-1133">Transmembrane helix</keyword>
<feature type="compositionally biased region" description="Basic and acidic residues" evidence="5">
    <location>
        <begin position="454"/>
        <end position="465"/>
    </location>
</feature>
<evidence type="ECO:0000313" key="7">
    <source>
        <dbReference type="EMBL" id="GAO13558.1"/>
    </source>
</evidence>
<dbReference type="GO" id="GO:0043007">
    <property type="term" value="P:maintenance of rDNA"/>
    <property type="evidence" value="ECO:0007669"/>
    <property type="project" value="TreeGrafter"/>
</dbReference>
<feature type="region of interest" description="Disordered" evidence="5">
    <location>
        <begin position="398"/>
        <end position="465"/>
    </location>
</feature>
<gene>
    <name evidence="7" type="ORF">UVI_02015690</name>
</gene>
<feature type="compositionally biased region" description="Basic and acidic residues" evidence="5">
    <location>
        <begin position="398"/>
        <end position="410"/>
    </location>
</feature>
<evidence type="ECO:0000256" key="1">
    <source>
        <dbReference type="ARBA" id="ARBA00004127"/>
    </source>
</evidence>